<keyword evidence="7 10" id="KW-0119">Carbohydrate metabolism</keyword>
<dbReference type="PANTHER" id="PTHR32438">
    <property type="entry name" value="4-ALPHA-GLUCANOTRANSFERASE DPE1, CHLOROPLASTIC/AMYLOPLASTIC"/>
    <property type="match status" value="1"/>
</dbReference>
<evidence type="ECO:0000256" key="6">
    <source>
        <dbReference type="ARBA" id="ARBA00022679"/>
    </source>
</evidence>
<dbReference type="GO" id="GO:0005975">
    <property type="term" value="P:carbohydrate metabolic process"/>
    <property type="evidence" value="ECO:0007669"/>
    <property type="project" value="InterPro"/>
</dbReference>
<evidence type="ECO:0000313" key="12">
    <source>
        <dbReference type="Proteomes" id="UP000016638"/>
    </source>
</evidence>
<evidence type="ECO:0000256" key="7">
    <source>
        <dbReference type="ARBA" id="ARBA00023277"/>
    </source>
</evidence>
<dbReference type="EC" id="2.4.1.25" evidence="3 10"/>
<dbReference type="OrthoDB" id="9811841at2"/>
<dbReference type="Pfam" id="PF02446">
    <property type="entry name" value="Glyco_hydro_77"/>
    <property type="match status" value="1"/>
</dbReference>
<evidence type="ECO:0000256" key="8">
    <source>
        <dbReference type="ARBA" id="ARBA00031423"/>
    </source>
</evidence>
<dbReference type="InterPro" id="IPR003385">
    <property type="entry name" value="Glyco_hydro_77"/>
</dbReference>
<sequence>MGRSCGVIAAISSLPSPYGIGTIGAAARSFVNFLAQAGQSWWQVLPVGPTSYGDSPYQSPSSFAGNPYLIDLDQLIEEGLLDKEEVTAIGWGSDPERVDYGVLFRERLPLLRRAYRRGWRRDQTEVAAFAQEHASWLDDYALFMALKQHFGMTAWTQWPDEGARLRTSEALTRYRVELADDIRCHTYLQYLFFKQWDALRAHAHGRGVRIIGDMPIYVALDSADAWAGPQWFQLDEDNLPTRVAGVPPDYFNADGQLWGNPLYDYDAMRSDGFGWWVRRMGGIASLYDMVRLDHFRGFESYWSVPAGERTAKHGRWVKGPGMELVGALLGSFPQLSFIAEDLGYVTPEVARLLEDSGLPGMKVLELAFDSREATSYLPHLYDRHCVCYTGTHDNAPIMGWRDEAAPADVQTAIDYLGLNSDEGFNWGVIRGGMASVADLFMAQIQDYLGLGSASRMNTPGYVGGNWQWRLTEGQLTDQLAMRMAKMVRLYGRKEGSSWQR</sequence>
<keyword evidence="12" id="KW-1185">Reference proteome</keyword>
<dbReference type="EMBL" id="AWEZ01000043">
    <property type="protein sequence ID" value="ERL08649.1"/>
    <property type="molecule type" value="Genomic_DNA"/>
</dbReference>
<dbReference type="Proteomes" id="UP000016638">
    <property type="component" value="Unassembled WGS sequence"/>
</dbReference>
<evidence type="ECO:0000256" key="4">
    <source>
        <dbReference type="ARBA" id="ARBA00020295"/>
    </source>
</evidence>
<evidence type="ECO:0000313" key="11">
    <source>
        <dbReference type="EMBL" id="ERL08649.1"/>
    </source>
</evidence>
<dbReference type="eggNOG" id="COG1640">
    <property type="taxonomic scope" value="Bacteria"/>
</dbReference>
<evidence type="ECO:0000256" key="9">
    <source>
        <dbReference type="ARBA" id="ARBA00031501"/>
    </source>
</evidence>
<dbReference type="NCBIfam" id="TIGR00217">
    <property type="entry name" value="malQ"/>
    <property type="match status" value="1"/>
</dbReference>
<protein>
    <recommendedName>
        <fullName evidence="4 10">4-alpha-glucanotransferase</fullName>
        <ecNumber evidence="3 10">2.4.1.25</ecNumber>
    </recommendedName>
    <alternativeName>
        <fullName evidence="8 10">Amylomaltase</fullName>
    </alternativeName>
    <alternativeName>
        <fullName evidence="9 10">Disproportionating enzyme</fullName>
    </alternativeName>
</protein>
<comment type="caution">
    <text evidence="11">The sequence shown here is derived from an EMBL/GenBank/DDBJ whole genome shotgun (WGS) entry which is preliminary data.</text>
</comment>
<keyword evidence="6 10" id="KW-0808">Transferase</keyword>
<evidence type="ECO:0000256" key="2">
    <source>
        <dbReference type="ARBA" id="ARBA00005684"/>
    </source>
</evidence>
<dbReference type="NCBIfam" id="NF011080">
    <property type="entry name" value="PRK14508.1-3"/>
    <property type="match status" value="1"/>
</dbReference>
<name>U2T6G0_9ACTN</name>
<dbReference type="InterPro" id="IPR017853">
    <property type="entry name" value="GH"/>
</dbReference>
<organism evidence="11 12">
    <name type="scientific">Olsenella profusa F0195</name>
    <dbReference type="NCBI Taxonomy" id="1125712"/>
    <lineage>
        <taxon>Bacteria</taxon>
        <taxon>Bacillati</taxon>
        <taxon>Actinomycetota</taxon>
        <taxon>Coriobacteriia</taxon>
        <taxon>Coriobacteriales</taxon>
        <taxon>Atopobiaceae</taxon>
        <taxon>Olsenella</taxon>
    </lineage>
</organism>
<dbReference type="Gene3D" id="3.20.20.80">
    <property type="entry name" value="Glycosidases"/>
    <property type="match status" value="1"/>
</dbReference>
<proteinExistence type="inferred from homology"/>
<accession>U2T6G0</accession>
<dbReference type="STRING" id="1125712.HMPREF1316_0324"/>
<evidence type="ECO:0000256" key="3">
    <source>
        <dbReference type="ARBA" id="ARBA00012560"/>
    </source>
</evidence>
<dbReference type="SUPFAM" id="SSF51445">
    <property type="entry name" value="(Trans)glycosidases"/>
    <property type="match status" value="1"/>
</dbReference>
<dbReference type="PATRIC" id="fig|1125712.3.peg.954"/>
<dbReference type="RefSeq" id="WP_021725789.1">
    <property type="nucleotide sequence ID" value="NZ_AWEZ01000043.1"/>
</dbReference>
<evidence type="ECO:0000256" key="1">
    <source>
        <dbReference type="ARBA" id="ARBA00000439"/>
    </source>
</evidence>
<comment type="catalytic activity">
    <reaction evidence="1 10">
        <text>Transfers a segment of a (1-&gt;4)-alpha-D-glucan to a new position in an acceptor, which may be glucose or a (1-&gt;4)-alpha-D-glucan.</text>
        <dbReference type="EC" id="2.4.1.25"/>
    </reaction>
</comment>
<reference evidence="11 12" key="1">
    <citation type="submission" date="2013-08" db="EMBL/GenBank/DDBJ databases">
        <authorList>
            <person name="Durkin A.S."/>
            <person name="Haft D.R."/>
            <person name="McCorrison J."/>
            <person name="Torralba M."/>
            <person name="Gillis M."/>
            <person name="Haft D.H."/>
            <person name="Methe B."/>
            <person name="Sutton G."/>
            <person name="Nelson K.E."/>
        </authorList>
    </citation>
    <scope>NUCLEOTIDE SEQUENCE [LARGE SCALE GENOMIC DNA]</scope>
    <source>
        <strain evidence="11 12">F0195</strain>
    </source>
</reference>
<evidence type="ECO:0000256" key="5">
    <source>
        <dbReference type="ARBA" id="ARBA00022676"/>
    </source>
</evidence>
<gene>
    <name evidence="11" type="primary">malQ_1</name>
    <name evidence="11" type="ORF">HMPREF1316_0324</name>
</gene>
<dbReference type="GO" id="GO:0004134">
    <property type="term" value="F:4-alpha-glucanotransferase activity"/>
    <property type="evidence" value="ECO:0007669"/>
    <property type="project" value="UniProtKB-EC"/>
</dbReference>
<comment type="similarity">
    <text evidence="2 10">Belongs to the disproportionating enzyme family.</text>
</comment>
<dbReference type="PANTHER" id="PTHR32438:SF5">
    <property type="entry name" value="4-ALPHA-GLUCANOTRANSFERASE DPE1, CHLOROPLASTIC_AMYLOPLASTIC"/>
    <property type="match status" value="1"/>
</dbReference>
<dbReference type="AlphaFoldDB" id="U2T6G0"/>
<evidence type="ECO:0000256" key="10">
    <source>
        <dbReference type="RuleBase" id="RU361207"/>
    </source>
</evidence>
<keyword evidence="5 10" id="KW-0328">Glycosyltransferase</keyword>